<evidence type="ECO:0000256" key="1">
    <source>
        <dbReference type="ARBA" id="ARBA00004123"/>
    </source>
</evidence>
<evidence type="ECO:0000256" key="6">
    <source>
        <dbReference type="ARBA" id="ARBA00023242"/>
    </source>
</evidence>
<keyword evidence="3" id="KW-0805">Transcription regulation</keyword>
<keyword evidence="6" id="KW-0539">Nucleus</keyword>
<feature type="region of interest" description="Disordered" evidence="7">
    <location>
        <begin position="354"/>
        <end position="445"/>
    </location>
</feature>
<feature type="compositionally biased region" description="Polar residues" evidence="7">
    <location>
        <begin position="362"/>
        <end position="371"/>
    </location>
</feature>
<dbReference type="InterPro" id="IPR003657">
    <property type="entry name" value="WRKY_dom"/>
</dbReference>
<dbReference type="PROSITE" id="PS50811">
    <property type="entry name" value="WRKY"/>
    <property type="match status" value="2"/>
</dbReference>
<feature type="compositionally biased region" description="Polar residues" evidence="7">
    <location>
        <begin position="561"/>
        <end position="571"/>
    </location>
</feature>
<dbReference type="Proteomes" id="UP000657918">
    <property type="component" value="Chromosome 4"/>
</dbReference>
<proteinExistence type="predicted"/>
<gene>
    <name evidence="9" type="ORF">SADUNF_Sadunf04G0070100</name>
</gene>
<dbReference type="EMBL" id="JADGMS010000004">
    <property type="protein sequence ID" value="KAF9683978.1"/>
    <property type="molecule type" value="Genomic_DNA"/>
</dbReference>
<keyword evidence="5" id="KW-0804">Transcription</keyword>
<feature type="region of interest" description="Disordered" evidence="7">
    <location>
        <begin position="554"/>
        <end position="575"/>
    </location>
</feature>
<feature type="compositionally biased region" description="Low complexity" evidence="7">
    <location>
        <begin position="132"/>
        <end position="142"/>
    </location>
</feature>
<comment type="subcellular location">
    <subcellularLocation>
        <location evidence="1">Nucleus</location>
    </subcellularLocation>
</comment>
<dbReference type="Gene3D" id="2.20.25.80">
    <property type="entry name" value="WRKY domain"/>
    <property type="match status" value="2"/>
</dbReference>
<feature type="compositionally biased region" description="Low complexity" evidence="7">
    <location>
        <begin position="52"/>
        <end position="63"/>
    </location>
</feature>
<evidence type="ECO:0000256" key="5">
    <source>
        <dbReference type="ARBA" id="ARBA00023163"/>
    </source>
</evidence>
<feature type="compositionally biased region" description="Basic and acidic residues" evidence="7">
    <location>
        <begin position="396"/>
        <end position="409"/>
    </location>
</feature>
<dbReference type="SUPFAM" id="SSF118290">
    <property type="entry name" value="WRKY DNA-binding domain"/>
    <property type="match status" value="3"/>
</dbReference>
<name>A0A835N3X8_9ROSI</name>
<dbReference type="Pfam" id="PF03106">
    <property type="entry name" value="WRKY"/>
    <property type="match status" value="3"/>
</dbReference>
<dbReference type="GO" id="GO:0003700">
    <property type="term" value="F:DNA-binding transcription factor activity"/>
    <property type="evidence" value="ECO:0007669"/>
    <property type="project" value="InterPro"/>
</dbReference>
<feature type="compositionally biased region" description="Basic and acidic residues" evidence="7">
    <location>
        <begin position="1"/>
        <end position="20"/>
    </location>
</feature>
<keyword evidence="4" id="KW-0238">DNA-binding</keyword>
<dbReference type="InterPro" id="IPR036576">
    <property type="entry name" value="WRKY_dom_sf"/>
</dbReference>
<comment type="caution">
    <text evidence="9">The sequence shown here is derived from an EMBL/GenBank/DDBJ whole genome shotgun (WGS) entry which is preliminary data.</text>
</comment>
<evidence type="ECO:0000313" key="9">
    <source>
        <dbReference type="EMBL" id="KAF9683978.1"/>
    </source>
</evidence>
<evidence type="ECO:0000256" key="2">
    <source>
        <dbReference type="ARBA" id="ARBA00022737"/>
    </source>
</evidence>
<reference evidence="9 10" key="1">
    <citation type="submission" date="2020-10" db="EMBL/GenBank/DDBJ databases">
        <title>Plant Genome Project.</title>
        <authorList>
            <person name="Zhang R.-G."/>
        </authorList>
    </citation>
    <scope>NUCLEOTIDE SEQUENCE [LARGE SCALE GENOMIC DNA]</scope>
    <source>
        <strain evidence="9">FAFU-HL-1</strain>
        <tissue evidence="9">Leaf</tissue>
    </source>
</reference>
<feature type="compositionally biased region" description="Basic and acidic residues" evidence="7">
    <location>
        <begin position="37"/>
        <end position="50"/>
    </location>
</feature>
<dbReference type="PANTHER" id="PTHR31221:SF141">
    <property type="entry name" value="WRKY PROTEIN"/>
    <property type="match status" value="1"/>
</dbReference>
<evidence type="ECO:0000256" key="3">
    <source>
        <dbReference type="ARBA" id="ARBA00023015"/>
    </source>
</evidence>
<evidence type="ECO:0000256" key="7">
    <source>
        <dbReference type="SAM" id="MobiDB-lite"/>
    </source>
</evidence>
<evidence type="ECO:0000313" key="10">
    <source>
        <dbReference type="Proteomes" id="UP000657918"/>
    </source>
</evidence>
<keyword evidence="10" id="KW-1185">Reference proteome</keyword>
<feature type="compositionally biased region" description="Basic and acidic residues" evidence="7">
    <location>
        <begin position="432"/>
        <end position="441"/>
    </location>
</feature>
<feature type="compositionally biased region" description="Polar residues" evidence="7">
    <location>
        <begin position="251"/>
        <end position="268"/>
    </location>
</feature>
<dbReference type="InterPro" id="IPR044810">
    <property type="entry name" value="WRKY_plant"/>
</dbReference>
<feature type="region of interest" description="Disordered" evidence="7">
    <location>
        <begin position="132"/>
        <end position="157"/>
    </location>
</feature>
<organism evidence="9 10">
    <name type="scientific">Salix dunnii</name>
    <dbReference type="NCBI Taxonomy" id="1413687"/>
    <lineage>
        <taxon>Eukaryota</taxon>
        <taxon>Viridiplantae</taxon>
        <taxon>Streptophyta</taxon>
        <taxon>Embryophyta</taxon>
        <taxon>Tracheophyta</taxon>
        <taxon>Spermatophyta</taxon>
        <taxon>Magnoliopsida</taxon>
        <taxon>eudicotyledons</taxon>
        <taxon>Gunneridae</taxon>
        <taxon>Pentapetalae</taxon>
        <taxon>rosids</taxon>
        <taxon>fabids</taxon>
        <taxon>Malpighiales</taxon>
        <taxon>Salicaceae</taxon>
        <taxon>Saliceae</taxon>
        <taxon>Salix</taxon>
    </lineage>
</organism>
<sequence length="607" mass="66846">MEPDRVESQSSSDLRDRKENAFLLSHTTKSKQFAPNKGKEKEEKMAERQENPTTTTVPAKPTITLPPRPSRETLFTGGLSPGPLTLVSSFFADTPYPESDHPSFSQLLAGAMASPIARPAFFTDNLIPNNNNTNTNATTTVTPPAKEDGINSNSNLGFKQSRPVNLMVARSPMFTVPPGLSPSGLLDSPGFFSPRSPFGMSHQQALAQVTAQAALKAQSQMHTQAQYQPSTVTTAKDLLTQYPSFNPGEPLQQQQQMPTSTSEAQNSMVEAAEFSHSERKYQPPPAGDKPTDDGYNWRKYGQKPIKGSEYPRSYYKCTHLNCSVKKKVERSSDGQITEIIYKGQHNHDRAQVNKLSKDGDDSNGSIHSQSKPEVVSQAHAGNARKLTETLPAHSVTRRDQESTKADHSEPPGSSNNEEAGNAAVQDEERGDDEPIPKRRQIDAVTSEVTLPHKTVTEPKIIVQTRSEVDLLDDGYRWRKYGQKVVKGNPHPRIFYIASSLITSPSSDMRIVFSASTKSYYKCTSAGCNVRKHVERAAADPKAVVTTYEGKHNHDVPAARNSIHNNTASTNAAPLKPRKVVAEKHPMDYGNNDQRPLLLRLKDEKIAV</sequence>
<evidence type="ECO:0000256" key="4">
    <source>
        <dbReference type="ARBA" id="ARBA00023125"/>
    </source>
</evidence>
<dbReference type="AlphaFoldDB" id="A0A835N3X8"/>
<evidence type="ECO:0000259" key="8">
    <source>
        <dbReference type="PROSITE" id="PS50811"/>
    </source>
</evidence>
<keyword evidence="2" id="KW-0677">Repeat</keyword>
<dbReference type="SMART" id="SM00774">
    <property type="entry name" value="WRKY"/>
    <property type="match status" value="2"/>
</dbReference>
<protein>
    <recommendedName>
        <fullName evidence="8">WRKY domain-containing protein</fullName>
    </recommendedName>
</protein>
<dbReference type="PANTHER" id="PTHR31221">
    <property type="entry name" value="WRKY TRANSCRIPTION FACTOR PROTEIN 1-RELATED"/>
    <property type="match status" value="1"/>
</dbReference>
<dbReference type="OrthoDB" id="2021103at2759"/>
<dbReference type="FunFam" id="2.20.25.80:FF:000006">
    <property type="entry name" value="WRKY transcription factor"/>
    <property type="match status" value="1"/>
</dbReference>
<feature type="domain" description="WRKY" evidence="8">
    <location>
        <begin position="466"/>
        <end position="556"/>
    </location>
</feature>
<dbReference type="GO" id="GO:0043565">
    <property type="term" value="F:sequence-specific DNA binding"/>
    <property type="evidence" value="ECO:0007669"/>
    <property type="project" value="InterPro"/>
</dbReference>
<feature type="region of interest" description="Disordered" evidence="7">
    <location>
        <begin position="241"/>
        <end position="299"/>
    </location>
</feature>
<accession>A0A835N3X8</accession>
<dbReference type="GO" id="GO:0005634">
    <property type="term" value="C:nucleus"/>
    <property type="evidence" value="ECO:0007669"/>
    <property type="project" value="UniProtKB-SubCell"/>
</dbReference>
<feature type="domain" description="WRKY" evidence="8">
    <location>
        <begin position="286"/>
        <end position="350"/>
    </location>
</feature>
<feature type="region of interest" description="Disordered" evidence="7">
    <location>
        <begin position="1"/>
        <end position="72"/>
    </location>
</feature>